<dbReference type="RefSeq" id="WP_012186481.1">
    <property type="nucleotide sequence ID" value="NC_009954.1"/>
</dbReference>
<dbReference type="HOGENOM" id="CLU_142825_1_0_2"/>
<evidence type="ECO:0000256" key="4">
    <source>
        <dbReference type="ARBA" id="ARBA00024207"/>
    </source>
</evidence>
<dbReference type="GO" id="GO:0110001">
    <property type="term" value="C:toxin-antitoxin complex"/>
    <property type="evidence" value="ECO:0007669"/>
    <property type="project" value="InterPro"/>
</dbReference>
<dbReference type="EMBL" id="CP000852">
    <property type="protein sequence ID" value="ABW02262.1"/>
    <property type="molecule type" value="Genomic_DNA"/>
</dbReference>
<evidence type="ECO:0000313" key="5">
    <source>
        <dbReference type="EMBL" id="ABW02262.1"/>
    </source>
</evidence>
<evidence type="ECO:0000313" key="6">
    <source>
        <dbReference type="Proteomes" id="UP000001137"/>
    </source>
</evidence>
<keyword evidence="3" id="KW-0378">Hydrolase</keyword>
<proteinExistence type="inferred from homology"/>
<evidence type="ECO:0000256" key="2">
    <source>
        <dbReference type="ARBA" id="ARBA00022722"/>
    </source>
</evidence>
<sequence>MNLKGIDENYVTSLMRDIEGVINEIVNISSKPFNELSTAEKYAIRYGIIVIAEALTALGIEPEPPIHALRVLRDNGLLTLNECDELERLIRLRNLLVHRYWTVDDRRIYENIKGDFKHILNLIDRLKRVQNHDNSI</sequence>
<accession>A8M943</accession>
<dbReference type="InterPro" id="IPR008201">
    <property type="entry name" value="HepT-like"/>
</dbReference>
<dbReference type="Gene3D" id="1.20.120.580">
    <property type="entry name" value="bsu32300-like"/>
    <property type="match status" value="1"/>
</dbReference>
<dbReference type="OrthoDB" id="23548at2157"/>
<organism evidence="5 6">
    <name type="scientific">Caldivirga maquilingensis (strain ATCC 700844 / DSM 13496 / JCM 10307 / IC-167)</name>
    <dbReference type="NCBI Taxonomy" id="397948"/>
    <lineage>
        <taxon>Archaea</taxon>
        <taxon>Thermoproteota</taxon>
        <taxon>Thermoprotei</taxon>
        <taxon>Thermoproteales</taxon>
        <taxon>Thermoproteaceae</taxon>
        <taxon>Caldivirga</taxon>
    </lineage>
</organism>
<dbReference type="eggNOG" id="arCOG02109">
    <property type="taxonomic scope" value="Archaea"/>
</dbReference>
<dbReference type="AlphaFoldDB" id="A8M943"/>
<evidence type="ECO:0008006" key="7">
    <source>
        <dbReference type="Google" id="ProtNLM"/>
    </source>
</evidence>
<dbReference type="PANTHER" id="PTHR33397">
    <property type="entry name" value="UPF0331 PROTEIN YUTE"/>
    <property type="match status" value="1"/>
</dbReference>
<name>A8M943_CALMQ</name>
<gene>
    <name evidence="5" type="ordered locus">Cmaq_1437</name>
</gene>
<keyword evidence="2" id="KW-0540">Nuclease</keyword>
<keyword evidence="6" id="KW-1185">Reference proteome</keyword>
<dbReference type="InterPro" id="IPR037038">
    <property type="entry name" value="HepT-like_sf"/>
</dbReference>
<evidence type="ECO:0000256" key="3">
    <source>
        <dbReference type="ARBA" id="ARBA00022801"/>
    </source>
</evidence>
<reference evidence="5 6" key="1">
    <citation type="submission" date="2007-10" db="EMBL/GenBank/DDBJ databases">
        <title>Complete sequence of Caldivirga maquilingensis IC-167.</title>
        <authorList>
            <consortium name="US DOE Joint Genome Institute"/>
            <person name="Copeland A."/>
            <person name="Lucas S."/>
            <person name="Lapidus A."/>
            <person name="Barry K."/>
            <person name="Glavina del Rio T."/>
            <person name="Dalin E."/>
            <person name="Tice H."/>
            <person name="Pitluck S."/>
            <person name="Saunders E."/>
            <person name="Brettin T."/>
            <person name="Bruce D."/>
            <person name="Detter J.C."/>
            <person name="Han C."/>
            <person name="Schmutz J."/>
            <person name="Larimer F."/>
            <person name="Land M."/>
            <person name="Hauser L."/>
            <person name="Kyrpides N."/>
            <person name="Ivanova N."/>
            <person name="Biddle J.F."/>
            <person name="Zhang Z."/>
            <person name="Fitz-Gibbon S.T."/>
            <person name="Lowe T.M."/>
            <person name="Saltikov C."/>
            <person name="House C.H."/>
            <person name="Richardson P."/>
        </authorList>
    </citation>
    <scope>NUCLEOTIDE SEQUENCE [LARGE SCALE GENOMIC DNA]</scope>
    <source>
        <strain evidence="6">ATCC 700844 / DSM 13496 / JCM 10307 / IC-167</strain>
    </source>
</reference>
<evidence type="ECO:0000256" key="1">
    <source>
        <dbReference type="ARBA" id="ARBA00022649"/>
    </source>
</evidence>
<dbReference type="KEGG" id="cma:Cmaq_1437"/>
<dbReference type="STRING" id="397948.Cmaq_1437"/>
<dbReference type="Proteomes" id="UP000001137">
    <property type="component" value="Chromosome"/>
</dbReference>
<protein>
    <recommendedName>
        <fullName evidence="7">DUF86 domain-containing protein</fullName>
    </recommendedName>
</protein>
<comment type="similarity">
    <text evidence="4">Belongs to the HepT RNase toxin family.</text>
</comment>
<dbReference type="GeneID" id="5708688"/>
<dbReference type="Pfam" id="PF01934">
    <property type="entry name" value="HepT-like"/>
    <property type="match status" value="1"/>
</dbReference>
<dbReference type="GO" id="GO:0016787">
    <property type="term" value="F:hydrolase activity"/>
    <property type="evidence" value="ECO:0007669"/>
    <property type="project" value="UniProtKB-KW"/>
</dbReference>
<keyword evidence="1" id="KW-1277">Toxin-antitoxin system</keyword>
<dbReference type="PANTHER" id="PTHR33397:SF5">
    <property type="entry name" value="RNASE YUTE-RELATED"/>
    <property type="match status" value="1"/>
</dbReference>
<dbReference type="SUPFAM" id="SSF81593">
    <property type="entry name" value="Nucleotidyltransferase substrate binding subunit/domain"/>
    <property type="match status" value="1"/>
</dbReference>
<dbReference type="InterPro" id="IPR052379">
    <property type="entry name" value="Type_VII_TA_RNase"/>
</dbReference>
<dbReference type="GO" id="GO:0004540">
    <property type="term" value="F:RNA nuclease activity"/>
    <property type="evidence" value="ECO:0007669"/>
    <property type="project" value="InterPro"/>
</dbReference>